<dbReference type="AlphaFoldDB" id="A0A840EVN6"/>
<protein>
    <submittedName>
        <fullName evidence="3">Transcriptional regulator with XRE-family HTH domain</fullName>
    </submittedName>
</protein>
<dbReference type="SMART" id="SM00530">
    <property type="entry name" value="HTH_XRE"/>
    <property type="match status" value="1"/>
</dbReference>
<proteinExistence type="predicted"/>
<sequence length="143" mass="16089">MLNNTEFTKRLENILEYYSLSASSFADQIDVGRSSISHILSGRNKPSLDFIMKIADSFPEVDLYWLLKGEGSFPKKEDTPPSINTSKTVEQQSSLNFSEADVPIPTQLDKVPPKPYKNPDEAKTIKKVVILYTDGTFEAFSHL</sequence>
<evidence type="ECO:0000313" key="4">
    <source>
        <dbReference type="Proteomes" id="UP000553034"/>
    </source>
</evidence>
<dbReference type="CDD" id="cd00093">
    <property type="entry name" value="HTH_XRE"/>
    <property type="match status" value="1"/>
</dbReference>
<feature type="compositionally biased region" description="Polar residues" evidence="1">
    <location>
        <begin position="81"/>
        <end position="96"/>
    </location>
</feature>
<feature type="domain" description="HTH cro/C1-type" evidence="2">
    <location>
        <begin position="11"/>
        <end position="66"/>
    </location>
</feature>
<dbReference type="Proteomes" id="UP000553034">
    <property type="component" value="Unassembled WGS sequence"/>
</dbReference>
<dbReference type="InterPro" id="IPR010982">
    <property type="entry name" value="Lambda_DNA-bd_dom_sf"/>
</dbReference>
<dbReference type="RefSeq" id="WP_183475835.1">
    <property type="nucleotide sequence ID" value="NZ_JACIFO010000001.1"/>
</dbReference>
<dbReference type="GO" id="GO:0003677">
    <property type="term" value="F:DNA binding"/>
    <property type="evidence" value="ECO:0007669"/>
    <property type="project" value="InterPro"/>
</dbReference>
<keyword evidence="4" id="KW-1185">Reference proteome</keyword>
<feature type="region of interest" description="Disordered" evidence="1">
    <location>
        <begin position="74"/>
        <end position="96"/>
    </location>
</feature>
<evidence type="ECO:0000256" key="1">
    <source>
        <dbReference type="SAM" id="MobiDB-lite"/>
    </source>
</evidence>
<dbReference type="Gene3D" id="1.10.260.40">
    <property type="entry name" value="lambda repressor-like DNA-binding domains"/>
    <property type="match status" value="1"/>
</dbReference>
<reference evidence="3 4" key="1">
    <citation type="submission" date="2020-08" db="EMBL/GenBank/DDBJ databases">
        <title>Genomic Encyclopedia of Type Strains, Phase IV (KMG-IV): sequencing the most valuable type-strain genomes for metagenomic binning, comparative biology and taxonomic classification.</title>
        <authorList>
            <person name="Goeker M."/>
        </authorList>
    </citation>
    <scope>NUCLEOTIDE SEQUENCE [LARGE SCALE GENOMIC DNA]</scope>
    <source>
        <strain evidence="3 4">DSM 29568</strain>
    </source>
</reference>
<dbReference type="EMBL" id="JACIFO010000001">
    <property type="protein sequence ID" value="MBB4118144.1"/>
    <property type="molecule type" value="Genomic_DNA"/>
</dbReference>
<gene>
    <name evidence="3" type="ORF">GGR32_000416</name>
</gene>
<evidence type="ECO:0000259" key="2">
    <source>
        <dbReference type="PROSITE" id="PS50943"/>
    </source>
</evidence>
<dbReference type="SUPFAM" id="SSF47413">
    <property type="entry name" value="lambda repressor-like DNA-binding domains"/>
    <property type="match status" value="1"/>
</dbReference>
<dbReference type="Pfam" id="PF01381">
    <property type="entry name" value="HTH_3"/>
    <property type="match status" value="1"/>
</dbReference>
<evidence type="ECO:0000313" key="3">
    <source>
        <dbReference type="EMBL" id="MBB4118144.1"/>
    </source>
</evidence>
<name>A0A840EVN6_9FLAO</name>
<dbReference type="InterPro" id="IPR001387">
    <property type="entry name" value="Cro/C1-type_HTH"/>
</dbReference>
<dbReference type="PROSITE" id="PS50943">
    <property type="entry name" value="HTH_CROC1"/>
    <property type="match status" value="1"/>
</dbReference>
<organism evidence="3 4">
    <name type="scientific">Mesonia hippocampi</name>
    <dbReference type="NCBI Taxonomy" id="1628250"/>
    <lineage>
        <taxon>Bacteria</taxon>
        <taxon>Pseudomonadati</taxon>
        <taxon>Bacteroidota</taxon>
        <taxon>Flavobacteriia</taxon>
        <taxon>Flavobacteriales</taxon>
        <taxon>Flavobacteriaceae</taxon>
        <taxon>Mesonia</taxon>
    </lineage>
</organism>
<accession>A0A840EVN6</accession>
<comment type="caution">
    <text evidence="3">The sequence shown here is derived from an EMBL/GenBank/DDBJ whole genome shotgun (WGS) entry which is preliminary data.</text>
</comment>